<dbReference type="GeneID" id="85441883"/>
<dbReference type="EMBL" id="JAHLJV010000024">
    <property type="protein sequence ID" value="KAK1593617.1"/>
    <property type="molecule type" value="Genomic_DNA"/>
</dbReference>
<organism evidence="1 2">
    <name type="scientific">Colletotrichum navitas</name>
    <dbReference type="NCBI Taxonomy" id="681940"/>
    <lineage>
        <taxon>Eukaryota</taxon>
        <taxon>Fungi</taxon>
        <taxon>Dikarya</taxon>
        <taxon>Ascomycota</taxon>
        <taxon>Pezizomycotina</taxon>
        <taxon>Sordariomycetes</taxon>
        <taxon>Hypocreomycetidae</taxon>
        <taxon>Glomerellales</taxon>
        <taxon>Glomerellaceae</taxon>
        <taxon>Colletotrichum</taxon>
        <taxon>Colletotrichum graminicola species complex</taxon>
    </lineage>
</organism>
<sequence length="81" mass="9229">MHRTLDRVAAVYRYSHHTEVRILFLPLSLSPACATNPNRKLGSSWLRLYFAAPLPCINPRPCLVPFRVSLSACQTCHRSSY</sequence>
<comment type="caution">
    <text evidence="1">The sequence shown here is derived from an EMBL/GenBank/DDBJ whole genome shotgun (WGS) entry which is preliminary data.</text>
</comment>
<protein>
    <submittedName>
        <fullName evidence="1">Uncharacterized protein</fullName>
    </submittedName>
</protein>
<proteinExistence type="predicted"/>
<dbReference type="Proteomes" id="UP001230504">
    <property type="component" value="Unassembled WGS sequence"/>
</dbReference>
<accession>A0AAD8Q0L1</accession>
<dbReference type="RefSeq" id="XP_060414903.1">
    <property type="nucleotide sequence ID" value="XM_060557643.1"/>
</dbReference>
<gene>
    <name evidence="1" type="ORF">LY79DRAFT_551398</name>
</gene>
<name>A0AAD8Q0L1_9PEZI</name>
<keyword evidence="2" id="KW-1185">Reference proteome</keyword>
<dbReference type="AlphaFoldDB" id="A0AAD8Q0L1"/>
<reference evidence="1" key="1">
    <citation type="submission" date="2021-06" db="EMBL/GenBank/DDBJ databases">
        <title>Comparative genomics, transcriptomics and evolutionary studies reveal genomic signatures of adaptation to plant cell wall in hemibiotrophic fungi.</title>
        <authorList>
            <consortium name="DOE Joint Genome Institute"/>
            <person name="Baroncelli R."/>
            <person name="Diaz J.F."/>
            <person name="Benocci T."/>
            <person name="Peng M."/>
            <person name="Battaglia E."/>
            <person name="Haridas S."/>
            <person name="Andreopoulos W."/>
            <person name="Labutti K."/>
            <person name="Pangilinan J."/>
            <person name="Floch G.L."/>
            <person name="Makela M.R."/>
            <person name="Henrissat B."/>
            <person name="Grigoriev I.V."/>
            <person name="Crouch J.A."/>
            <person name="De Vries R.P."/>
            <person name="Sukno S.A."/>
            <person name="Thon M.R."/>
        </authorList>
    </citation>
    <scope>NUCLEOTIDE SEQUENCE</scope>
    <source>
        <strain evidence="1">CBS 125086</strain>
    </source>
</reference>
<evidence type="ECO:0000313" key="1">
    <source>
        <dbReference type="EMBL" id="KAK1593617.1"/>
    </source>
</evidence>
<evidence type="ECO:0000313" key="2">
    <source>
        <dbReference type="Proteomes" id="UP001230504"/>
    </source>
</evidence>